<dbReference type="Pfam" id="PF01814">
    <property type="entry name" value="Hemerythrin"/>
    <property type="match status" value="1"/>
</dbReference>
<comment type="caution">
    <text evidence="2">The sequence shown here is derived from an EMBL/GenBank/DDBJ whole genome shotgun (WGS) entry which is preliminary data.</text>
</comment>
<dbReference type="AlphaFoldDB" id="A0A8J4HAF7"/>
<name>A0A8J4HAF7_9PROT</name>
<dbReference type="Gene3D" id="1.20.120.520">
    <property type="entry name" value="nmb1532 protein domain like"/>
    <property type="match status" value="1"/>
</dbReference>
<reference evidence="2" key="1">
    <citation type="journal article" date="2020" name="mSystems">
        <title>Genome- and Community-Level Interaction Insights into Carbon Utilization and Element Cycling Functions of Hydrothermarchaeota in Hydrothermal Sediment.</title>
        <authorList>
            <person name="Zhou Z."/>
            <person name="Liu Y."/>
            <person name="Xu W."/>
            <person name="Pan J."/>
            <person name="Luo Z.H."/>
            <person name="Li M."/>
        </authorList>
    </citation>
    <scope>NUCLEOTIDE SEQUENCE</scope>
    <source>
        <strain evidence="2">SpSt-997</strain>
    </source>
</reference>
<evidence type="ECO:0000313" key="2">
    <source>
        <dbReference type="EMBL" id="HGC42698.1"/>
    </source>
</evidence>
<accession>A0A8J4HAF7</accession>
<dbReference type="InterPro" id="IPR012312">
    <property type="entry name" value="Hemerythrin-like"/>
</dbReference>
<evidence type="ECO:0000259" key="1">
    <source>
        <dbReference type="Pfam" id="PF01814"/>
    </source>
</evidence>
<sequence length="166" mass="17295">MMETHVARALHDEHQATLALLARLEALLGQHGPAVVPDAAAAPVATLLRALARAVALEIGPHFAFEEIHLFPLLADSGAAEMVALLSAEHAAIIPYTKRLAELARQGQLAGFDAVSWAAFHAAGAALAGSLAAHVEKEEMGLLPALDALLDAETDGRLALELAALR</sequence>
<gene>
    <name evidence="2" type="ORF">ENY07_05690</name>
</gene>
<organism evidence="2">
    <name type="scientific">Acidicaldus sp</name>
    <dbReference type="NCBI Taxonomy" id="1872105"/>
    <lineage>
        <taxon>Bacteria</taxon>
        <taxon>Pseudomonadati</taxon>
        <taxon>Pseudomonadota</taxon>
        <taxon>Alphaproteobacteria</taxon>
        <taxon>Acetobacterales</taxon>
        <taxon>Acetobacteraceae</taxon>
        <taxon>Acidicaldus</taxon>
    </lineage>
</organism>
<feature type="domain" description="Hemerythrin-like" evidence="1">
    <location>
        <begin position="7"/>
        <end position="146"/>
    </location>
</feature>
<protein>
    <submittedName>
        <fullName evidence="2">Hemerythrin domain-containing protein</fullName>
    </submittedName>
</protein>
<proteinExistence type="predicted"/>
<dbReference type="EMBL" id="DTQM01000108">
    <property type="protein sequence ID" value="HGC42698.1"/>
    <property type="molecule type" value="Genomic_DNA"/>
</dbReference>